<dbReference type="Proteomes" id="UP000023152">
    <property type="component" value="Unassembled WGS sequence"/>
</dbReference>
<dbReference type="SMART" id="SM00577">
    <property type="entry name" value="CPDc"/>
    <property type="match status" value="1"/>
</dbReference>
<dbReference type="EMBL" id="ASPP01005177">
    <property type="protein sequence ID" value="ETO31020.1"/>
    <property type="molecule type" value="Genomic_DNA"/>
</dbReference>
<feature type="domain" description="FCP1 homology" evidence="2">
    <location>
        <begin position="76"/>
        <end position="236"/>
    </location>
</feature>
<dbReference type="Pfam" id="PF03031">
    <property type="entry name" value="NIF"/>
    <property type="match status" value="1"/>
</dbReference>
<evidence type="ECO:0000313" key="4">
    <source>
        <dbReference type="Proteomes" id="UP000023152"/>
    </source>
</evidence>
<dbReference type="Gene3D" id="3.40.50.1000">
    <property type="entry name" value="HAD superfamily/HAD-like"/>
    <property type="match status" value="1"/>
</dbReference>
<dbReference type="InterPro" id="IPR004274">
    <property type="entry name" value="FCP1_dom"/>
</dbReference>
<dbReference type="CDD" id="cd07521">
    <property type="entry name" value="HAD_FCP1-like"/>
    <property type="match status" value="1"/>
</dbReference>
<protein>
    <recommendedName>
        <fullName evidence="2">FCP1 homology domain-containing protein</fullName>
    </recommendedName>
</protein>
<accession>X6NXI6</accession>
<dbReference type="FunFam" id="3.40.50.1000:FF:000093">
    <property type="entry name" value="NLI interacting factor-like phosphatase family protein"/>
    <property type="match status" value="1"/>
</dbReference>
<dbReference type="InterPro" id="IPR036412">
    <property type="entry name" value="HAD-like_sf"/>
</dbReference>
<dbReference type="OMA" id="SHKGNYV"/>
<sequence length="287" mass="33416">MQTEQEYQQHEHQQESEQLTQQKQRQLNQKNLQDQLYEFKKEEVQQVLKEQNQSIQIDPNNNDVGSTSPLLPPELIKSKRRLLVMDMDETMIYTSFKKLDKYDFTIPVIHPSGHTSKVYVKKRPFLNMFLQECSNEYDIVVFTAAGPRYTNEVLDYIDLRSVISHRIFGNNVTRLADGKYIKDLGRLGKPLADVILVDDTPDVYAKHPKNAVHIGKFKGEENDEQLKQLLPVLLTTLATVDNVQNVLDTSQSFEWLCNKAVIDGKHVWYVIYYYCNVFTSFIPQINI</sequence>
<evidence type="ECO:0000313" key="3">
    <source>
        <dbReference type="EMBL" id="ETO31020.1"/>
    </source>
</evidence>
<feature type="region of interest" description="Disordered" evidence="1">
    <location>
        <begin position="52"/>
        <end position="71"/>
    </location>
</feature>
<reference evidence="3 4" key="1">
    <citation type="journal article" date="2013" name="Curr. Biol.">
        <title>The Genome of the Foraminiferan Reticulomyxa filosa.</title>
        <authorList>
            <person name="Glockner G."/>
            <person name="Hulsmann N."/>
            <person name="Schleicher M."/>
            <person name="Noegel A.A."/>
            <person name="Eichinger L."/>
            <person name="Gallinger C."/>
            <person name="Pawlowski J."/>
            <person name="Sierra R."/>
            <person name="Euteneuer U."/>
            <person name="Pillet L."/>
            <person name="Moustafa A."/>
            <person name="Platzer M."/>
            <person name="Groth M."/>
            <person name="Szafranski K."/>
            <person name="Schliwa M."/>
        </authorList>
    </citation>
    <scope>NUCLEOTIDE SEQUENCE [LARGE SCALE GENOMIC DNA]</scope>
</reference>
<dbReference type="OrthoDB" id="277011at2759"/>
<feature type="region of interest" description="Disordered" evidence="1">
    <location>
        <begin position="1"/>
        <end position="26"/>
    </location>
</feature>
<dbReference type="GO" id="GO:0016791">
    <property type="term" value="F:phosphatase activity"/>
    <property type="evidence" value="ECO:0007669"/>
    <property type="project" value="InterPro"/>
</dbReference>
<dbReference type="AlphaFoldDB" id="X6NXI6"/>
<feature type="compositionally biased region" description="Low complexity" evidence="1">
    <location>
        <begin position="16"/>
        <end position="26"/>
    </location>
</feature>
<keyword evidence="4" id="KW-1185">Reference proteome</keyword>
<name>X6NXI6_RETFI</name>
<organism evidence="3 4">
    <name type="scientific">Reticulomyxa filosa</name>
    <dbReference type="NCBI Taxonomy" id="46433"/>
    <lineage>
        <taxon>Eukaryota</taxon>
        <taxon>Sar</taxon>
        <taxon>Rhizaria</taxon>
        <taxon>Retaria</taxon>
        <taxon>Foraminifera</taxon>
        <taxon>Monothalamids</taxon>
        <taxon>Reticulomyxidae</taxon>
        <taxon>Reticulomyxa</taxon>
    </lineage>
</organism>
<dbReference type="PROSITE" id="PS50969">
    <property type="entry name" value="FCP1"/>
    <property type="match status" value="1"/>
</dbReference>
<evidence type="ECO:0000256" key="1">
    <source>
        <dbReference type="SAM" id="MobiDB-lite"/>
    </source>
</evidence>
<comment type="caution">
    <text evidence="3">The sequence shown here is derived from an EMBL/GenBank/DDBJ whole genome shotgun (WGS) entry which is preliminary data.</text>
</comment>
<dbReference type="InterPro" id="IPR011948">
    <property type="entry name" value="Dullard_phosphatase"/>
</dbReference>
<feature type="compositionally biased region" description="Polar residues" evidence="1">
    <location>
        <begin position="52"/>
        <end position="69"/>
    </location>
</feature>
<evidence type="ECO:0000259" key="2">
    <source>
        <dbReference type="PROSITE" id="PS50969"/>
    </source>
</evidence>
<gene>
    <name evidence="3" type="ORF">RFI_06100</name>
</gene>
<proteinExistence type="predicted"/>
<dbReference type="SUPFAM" id="SSF56784">
    <property type="entry name" value="HAD-like"/>
    <property type="match status" value="1"/>
</dbReference>
<dbReference type="InterPro" id="IPR050365">
    <property type="entry name" value="TIM50"/>
</dbReference>
<dbReference type="PANTHER" id="PTHR12210">
    <property type="entry name" value="DULLARD PROTEIN PHOSPHATASE"/>
    <property type="match status" value="1"/>
</dbReference>
<dbReference type="InterPro" id="IPR023214">
    <property type="entry name" value="HAD_sf"/>
</dbReference>
<dbReference type="NCBIfam" id="TIGR02251">
    <property type="entry name" value="HIF-SF_euk"/>
    <property type="match status" value="1"/>
</dbReference>